<name>A0AAW1CZS1_9HEMI</name>
<dbReference type="EMBL" id="JAPXFL010000009">
    <property type="protein sequence ID" value="KAK9502122.1"/>
    <property type="molecule type" value="Genomic_DNA"/>
</dbReference>
<keyword evidence="2" id="KW-1185">Reference proteome</keyword>
<gene>
    <name evidence="1" type="ORF">O3M35_012713</name>
</gene>
<evidence type="ECO:0000313" key="1">
    <source>
        <dbReference type="EMBL" id="KAK9502122.1"/>
    </source>
</evidence>
<protein>
    <submittedName>
        <fullName evidence="1">Uncharacterized protein</fullName>
    </submittedName>
</protein>
<comment type="caution">
    <text evidence="1">The sequence shown here is derived from an EMBL/GenBank/DDBJ whole genome shotgun (WGS) entry which is preliminary data.</text>
</comment>
<accession>A0AAW1CZS1</accession>
<reference evidence="1 2" key="1">
    <citation type="submission" date="2022-12" db="EMBL/GenBank/DDBJ databases">
        <title>Chromosome-level genome assembly of true bugs.</title>
        <authorList>
            <person name="Ma L."/>
            <person name="Li H."/>
        </authorList>
    </citation>
    <scope>NUCLEOTIDE SEQUENCE [LARGE SCALE GENOMIC DNA]</scope>
    <source>
        <strain evidence="1">Lab_2022b</strain>
    </source>
</reference>
<organism evidence="1 2">
    <name type="scientific">Rhynocoris fuscipes</name>
    <dbReference type="NCBI Taxonomy" id="488301"/>
    <lineage>
        <taxon>Eukaryota</taxon>
        <taxon>Metazoa</taxon>
        <taxon>Ecdysozoa</taxon>
        <taxon>Arthropoda</taxon>
        <taxon>Hexapoda</taxon>
        <taxon>Insecta</taxon>
        <taxon>Pterygota</taxon>
        <taxon>Neoptera</taxon>
        <taxon>Paraneoptera</taxon>
        <taxon>Hemiptera</taxon>
        <taxon>Heteroptera</taxon>
        <taxon>Panheteroptera</taxon>
        <taxon>Cimicomorpha</taxon>
        <taxon>Reduviidae</taxon>
        <taxon>Harpactorinae</taxon>
        <taxon>Harpactorini</taxon>
        <taxon>Rhynocoris</taxon>
    </lineage>
</organism>
<proteinExistence type="predicted"/>
<dbReference type="Proteomes" id="UP001461498">
    <property type="component" value="Unassembled WGS sequence"/>
</dbReference>
<sequence length="78" mass="8822">MKVKQKAFEELEVLLGKYKICIAIKEKLVKDSGVAEEIAYDNIVSKLLTKPRARGSSENIVHYGRCKGGARLFQRQQV</sequence>
<evidence type="ECO:0000313" key="2">
    <source>
        <dbReference type="Proteomes" id="UP001461498"/>
    </source>
</evidence>
<dbReference type="AlphaFoldDB" id="A0AAW1CZS1"/>